<dbReference type="InterPro" id="IPR055227">
    <property type="entry name" value="HRQ1_WHD"/>
</dbReference>
<dbReference type="GO" id="GO:0005634">
    <property type="term" value="C:nucleus"/>
    <property type="evidence" value="ECO:0007669"/>
    <property type="project" value="TreeGrafter"/>
</dbReference>
<dbReference type="GO" id="GO:0003676">
    <property type="term" value="F:nucleic acid binding"/>
    <property type="evidence" value="ECO:0007669"/>
    <property type="project" value="InterPro"/>
</dbReference>
<dbReference type="FunCoup" id="A0A409V960">
    <property type="interactions" value="254"/>
</dbReference>
<dbReference type="SMART" id="SM00490">
    <property type="entry name" value="HELICc"/>
    <property type="match status" value="1"/>
</dbReference>
<dbReference type="GO" id="GO:0005524">
    <property type="term" value="F:ATP binding"/>
    <property type="evidence" value="ECO:0007669"/>
    <property type="project" value="UniProtKB-KW"/>
</dbReference>
<dbReference type="InterPro" id="IPR018973">
    <property type="entry name" value="MZB"/>
</dbReference>
<dbReference type="STRING" id="181874.A0A409V960"/>
<dbReference type="GO" id="GO:0006289">
    <property type="term" value="P:nucleotide-excision repair"/>
    <property type="evidence" value="ECO:0007669"/>
    <property type="project" value="TreeGrafter"/>
</dbReference>
<dbReference type="InParanoid" id="A0A409V960"/>
<dbReference type="InterPro" id="IPR001650">
    <property type="entry name" value="Helicase_C-like"/>
</dbReference>
<dbReference type="PROSITE" id="PS51194">
    <property type="entry name" value="HELICASE_CTER"/>
    <property type="match status" value="1"/>
</dbReference>
<dbReference type="PROSITE" id="PS51192">
    <property type="entry name" value="HELICASE_ATP_BIND_1"/>
    <property type="match status" value="1"/>
</dbReference>
<keyword evidence="6" id="KW-1185">Reference proteome</keyword>
<dbReference type="Pfam" id="PF22982">
    <property type="entry name" value="WHD_HRQ1"/>
    <property type="match status" value="1"/>
</dbReference>
<keyword evidence="1" id="KW-0547">Nucleotide-binding</keyword>
<dbReference type="SUPFAM" id="SSF52540">
    <property type="entry name" value="P-loop containing nucleoside triphosphate hydrolases"/>
    <property type="match status" value="1"/>
</dbReference>
<dbReference type="CDD" id="cd18797">
    <property type="entry name" value="SF2_C_Hrq"/>
    <property type="match status" value="1"/>
</dbReference>
<protein>
    <recommendedName>
        <fullName evidence="7">P-loop containing nucleoside triphosphate hydrolase protein</fullName>
    </recommendedName>
</protein>
<accession>A0A409V960</accession>
<sequence length="1001" mass="112648">MLTLFSCIRSSKFVQTFVKTFDDLTEGAAQALNTVLAFVSIKRQLTSSFSAIRSSVEGILKGPLEIERVSEIKAILPELVKFAYVPTSELQDKEEALSRKDKTLESEAQVLVLEIAETSTSKRSKNAQSSTSRSPAVIQNLIQARNNAFASAINDLLQATTDQDPVQLVIEAGRNYVPMEPSTQPLNSNEIEIEEVPVERPSMPNLLKDITGSPWYKDQIVYRRTIPSKEAVIGCLKTPLSPMIFDAVRKARGISDFFSHQASAIDAIRDGKNVIVSTSTASGKSIIYQVSILEALERDPQSTAVLIYPTKALAQDQLESLRQLLALCPSLQHLRVIMPQSLLLLMLTSMHALMSPLFTNMSSLIGHFTEIRETASVILTNFDTLHASMLPREENWRSFFKRLKLFAVDELHYYTGLLGSHTAYIIRRLRRICKALGNRHVKFISCSATLANPAEYMVKIFGLEDSDVEVISCDGAPSASKDYVVWNPPMIDPFEPAMGRRSSISEASQVMRYLMKRGLRVILFCKFRKVCELAMKTLQTDLSNDGRLDILQKLRSYRGGYTRADRRNIEQEAFSGQLLGIIATNALELGIDIGVLDAVIMLGFPMTVSNFRQQAGRAGRRGQDALAMLIADPFPIDQYYVNNPSELFDNSLDDLIVDLDNDLVLEAHLQCTSFELPLRDDDMEWFGTNAAEICNEKLCKDEDGWFHPHPRFLPFPSKHVSIRGAQEEVYMVVEVNDERFSSNSRLLEEVEFSRALFELYEGGVFMHQGKTFLIKHISHESRMAKVVKTDVNYFTSPRHGYDVRARLEPLQTLRIQHFPNFNVEFGRLKVVVKVFGFFKIKGGEILDAVELLTPPWEREATGFWIDLTQVTLDLLAQEEIDEAAAIHATEHAILNQYALSQDVKTDCRTTQEEDAEGHHRKRRFPRLIFYDAAGKTEGTTHYLTQSVIRLCRRGSDVVSKCECQLGCSECVQSSQCKDANLISSKRGAEIILDHILNSIPT</sequence>
<dbReference type="PANTHER" id="PTHR47957">
    <property type="entry name" value="ATP-DEPENDENT HELICASE HRQ1"/>
    <property type="match status" value="1"/>
</dbReference>
<dbReference type="Gene3D" id="3.40.50.300">
    <property type="entry name" value="P-loop containing nucleotide triphosphate hydrolases"/>
    <property type="match status" value="2"/>
</dbReference>
<dbReference type="SMART" id="SM00487">
    <property type="entry name" value="DEXDc"/>
    <property type="match status" value="1"/>
</dbReference>
<dbReference type="Proteomes" id="UP000284842">
    <property type="component" value="Unassembled WGS sequence"/>
</dbReference>
<comment type="caution">
    <text evidence="5">The sequence shown here is derived from an EMBL/GenBank/DDBJ whole genome shotgun (WGS) entry which is preliminary data.</text>
</comment>
<dbReference type="EMBL" id="NHTK01006129">
    <property type="protein sequence ID" value="PPQ63182.1"/>
    <property type="molecule type" value="Genomic_DNA"/>
</dbReference>
<dbReference type="GO" id="GO:0043138">
    <property type="term" value="F:3'-5' DNA helicase activity"/>
    <property type="evidence" value="ECO:0007669"/>
    <property type="project" value="TreeGrafter"/>
</dbReference>
<dbReference type="PANTHER" id="PTHR47957:SF3">
    <property type="entry name" value="ATP-DEPENDENT HELICASE HRQ1"/>
    <property type="match status" value="1"/>
</dbReference>
<evidence type="ECO:0000259" key="4">
    <source>
        <dbReference type="PROSITE" id="PS51194"/>
    </source>
</evidence>
<dbReference type="Pfam" id="PF09369">
    <property type="entry name" value="MZB"/>
    <property type="match status" value="1"/>
</dbReference>
<evidence type="ECO:0000313" key="6">
    <source>
        <dbReference type="Proteomes" id="UP000284842"/>
    </source>
</evidence>
<evidence type="ECO:0000313" key="5">
    <source>
        <dbReference type="EMBL" id="PPQ63182.1"/>
    </source>
</evidence>
<dbReference type="CDD" id="cd17923">
    <property type="entry name" value="DEXHc_Hrq1-like"/>
    <property type="match status" value="1"/>
</dbReference>
<name>A0A409V960_9AGAR</name>
<keyword evidence="2" id="KW-0067">ATP-binding</keyword>
<proteinExistence type="predicted"/>
<evidence type="ECO:0000256" key="2">
    <source>
        <dbReference type="ARBA" id="ARBA00022840"/>
    </source>
</evidence>
<evidence type="ECO:0008006" key="7">
    <source>
        <dbReference type="Google" id="ProtNLM"/>
    </source>
</evidence>
<dbReference type="Pfam" id="PF00271">
    <property type="entry name" value="Helicase_C"/>
    <property type="match status" value="1"/>
</dbReference>
<dbReference type="InterPro" id="IPR011545">
    <property type="entry name" value="DEAD/DEAH_box_helicase_dom"/>
</dbReference>
<organism evidence="5 6">
    <name type="scientific">Panaeolus cyanescens</name>
    <dbReference type="NCBI Taxonomy" id="181874"/>
    <lineage>
        <taxon>Eukaryota</taxon>
        <taxon>Fungi</taxon>
        <taxon>Dikarya</taxon>
        <taxon>Basidiomycota</taxon>
        <taxon>Agaricomycotina</taxon>
        <taxon>Agaricomycetes</taxon>
        <taxon>Agaricomycetidae</taxon>
        <taxon>Agaricales</taxon>
        <taxon>Agaricineae</taxon>
        <taxon>Galeropsidaceae</taxon>
        <taxon>Panaeolus</taxon>
    </lineage>
</organism>
<evidence type="ECO:0000256" key="1">
    <source>
        <dbReference type="ARBA" id="ARBA00022741"/>
    </source>
</evidence>
<dbReference type="InterPro" id="IPR014001">
    <property type="entry name" value="Helicase_ATP-bd"/>
</dbReference>
<evidence type="ECO:0000259" key="3">
    <source>
        <dbReference type="PROSITE" id="PS51192"/>
    </source>
</evidence>
<dbReference type="InterPro" id="IPR027417">
    <property type="entry name" value="P-loop_NTPase"/>
</dbReference>
<feature type="domain" description="Helicase ATP-binding" evidence="3">
    <location>
        <begin position="265"/>
        <end position="468"/>
    </location>
</feature>
<dbReference type="OrthoDB" id="18781at2759"/>
<gene>
    <name evidence="5" type="ORF">CVT24_005727</name>
</gene>
<dbReference type="GO" id="GO:0036297">
    <property type="term" value="P:interstrand cross-link repair"/>
    <property type="evidence" value="ECO:0007669"/>
    <property type="project" value="TreeGrafter"/>
</dbReference>
<reference evidence="5 6" key="1">
    <citation type="journal article" date="2018" name="Evol. Lett.">
        <title>Horizontal gene cluster transfer increased hallucinogenic mushroom diversity.</title>
        <authorList>
            <person name="Reynolds H.T."/>
            <person name="Vijayakumar V."/>
            <person name="Gluck-Thaler E."/>
            <person name="Korotkin H.B."/>
            <person name="Matheny P.B."/>
            <person name="Slot J.C."/>
        </authorList>
    </citation>
    <scope>NUCLEOTIDE SEQUENCE [LARGE SCALE GENOMIC DNA]</scope>
    <source>
        <strain evidence="5 6">2629</strain>
    </source>
</reference>
<dbReference type="AlphaFoldDB" id="A0A409V960"/>
<dbReference type="Pfam" id="PF00270">
    <property type="entry name" value="DEAD"/>
    <property type="match status" value="1"/>
</dbReference>
<feature type="domain" description="Helicase C-terminal" evidence="4">
    <location>
        <begin position="506"/>
        <end position="664"/>
    </location>
</feature>